<gene>
    <name evidence="2" type="ORF">GA0070563_101678</name>
</gene>
<reference evidence="3" key="1">
    <citation type="submission" date="2016-06" db="EMBL/GenBank/DDBJ databases">
        <authorList>
            <person name="Varghese N."/>
            <person name="Submissions Spin"/>
        </authorList>
    </citation>
    <scope>NUCLEOTIDE SEQUENCE [LARGE SCALE GENOMIC DNA]</scope>
    <source>
        <strain evidence="3">DSM 43168</strain>
    </source>
</reference>
<dbReference type="Proteomes" id="UP000183585">
    <property type="component" value="Unassembled WGS sequence"/>
</dbReference>
<proteinExistence type="predicted"/>
<dbReference type="EMBL" id="FMCT01000001">
    <property type="protein sequence ID" value="SCE73860.1"/>
    <property type="molecule type" value="Genomic_DNA"/>
</dbReference>
<evidence type="ECO:0000313" key="3">
    <source>
        <dbReference type="Proteomes" id="UP000183585"/>
    </source>
</evidence>
<accession>A0A1C4UQA9</accession>
<evidence type="ECO:0000313" key="2">
    <source>
        <dbReference type="EMBL" id="SCE73860.1"/>
    </source>
</evidence>
<sequence length="53" mass="5979">MSAAFHLEVDRSDHQTNRLTSRPRNPLPGSAALVFAPPKYVGNPIHEIEVRER</sequence>
<organism evidence="2 3">
    <name type="scientific">Micromonospora carbonacea</name>
    <dbReference type="NCBI Taxonomy" id="47853"/>
    <lineage>
        <taxon>Bacteria</taxon>
        <taxon>Bacillati</taxon>
        <taxon>Actinomycetota</taxon>
        <taxon>Actinomycetes</taxon>
        <taxon>Micromonosporales</taxon>
        <taxon>Micromonosporaceae</taxon>
        <taxon>Micromonospora</taxon>
    </lineage>
</organism>
<dbReference type="AlphaFoldDB" id="A0A1C4UQA9"/>
<evidence type="ECO:0000256" key="1">
    <source>
        <dbReference type="SAM" id="MobiDB-lite"/>
    </source>
</evidence>
<protein>
    <submittedName>
        <fullName evidence="2">Uncharacterized protein</fullName>
    </submittedName>
</protein>
<feature type="compositionally biased region" description="Basic and acidic residues" evidence="1">
    <location>
        <begin position="7"/>
        <end position="16"/>
    </location>
</feature>
<name>A0A1C4UQA9_9ACTN</name>
<keyword evidence="3" id="KW-1185">Reference proteome</keyword>
<feature type="region of interest" description="Disordered" evidence="1">
    <location>
        <begin position="1"/>
        <end position="31"/>
    </location>
</feature>